<feature type="chain" id="PRO_5038765798" description="Sensor domain-containing protein" evidence="1">
    <location>
        <begin position="23"/>
        <end position="210"/>
    </location>
</feature>
<gene>
    <name evidence="2" type="ORF">HNR30_000414</name>
</gene>
<dbReference type="AlphaFoldDB" id="A0A7W0CDL9"/>
<protein>
    <recommendedName>
        <fullName evidence="4">Sensor domain-containing protein</fullName>
    </recommendedName>
</protein>
<evidence type="ECO:0008006" key="4">
    <source>
        <dbReference type="Google" id="ProtNLM"/>
    </source>
</evidence>
<dbReference type="RefSeq" id="WP_181607908.1">
    <property type="nucleotide sequence ID" value="NZ_BAABAM010000001.1"/>
</dbReference>
<dbReference type="PROSITE" id="PS51257">
    <property type="entry name" value="PROKAR_LIPOPROTEIN"/>
    <property type="match status" value="1"/>
</dbReference>
<name>A0A7W0CDL9_9ACTN</name>
<sequence>MNRGLWSTLACAALLLAGCTSGGGQYTDGEVHQELVRLRQMLNRSPALPDGFSDKAQPAWKPPFAAGSRACRAILQATSGHAPPRAIMAQAAVTYEGDLLGELAAVGLASYTGGEADWHMRDLGKALDGCASLASGSGTSLPMRDLPLPVLGDGVDGAVARQARGRLNGYPYALNLMLVRSGDTIISIVHTGLSKVDSKRTQQLARSFLK</sequence>
<reference evidence="2 3" key="1">
    <citation type="submission" date="2020-07" db="EMBL/GenBank/DDBJ databases">
        <title>Genomic Encyclopedia of Type Strains, Phase IV (KMG-IV): sequencing the most valuable type-strain genomes for metagenomic binning, comparative biology and taxonomic classification.</title>
        <authorList>
            <person name="Goeker M."/>
        </authorList>
    </citation>
    <scope>NUCLEOTIDE SEQUENCE [LARGE SCALE GENOMIC DNA]</scope>
    <source>
        <strain evidence="2 3">DSM 45533</strain>
    </source>
</reference>
<organism evidence="2 3">
    <name type="scientific">Nonomuraea soli</name>
    <dbReference type="NCBI Taxonomy" id="1032476"/>
    <lineage>
        <taxon>Bacteria</taxon>
        <taxon>Bacillati</taxon>
        <taxon>Actinomycetota</taxon>
        <taxon>Actinomycetes</taxon>
        <taxon>Streptosporangiales</taxon>
        <taxon>Streptosporangiaceae</taxon>
        <taxon>Nonomuraea</taxon>
    </lineage>
</organism>
<dbReference type="Proteomes" id="UP000530928">
    <property type="component" value="Unassembled WGS sequence"/>
</dbReference>
<comment type="caution">
    <text evidence="2">The sequence shown here is derived from an EMBL/GenBank/DDBJ whole genome shotgun (WGS) entry which is preliminary data.</text>
</comment>
<evidence type="ECO:0000313" key="2">
    <source>
        <dbReference type="EMBL" id="MBA2889079.1"/>
    </source>
</evidence>
<accession>A0A7W0CDL9</accession>
<feature type="signal peptide" evidence="1">
    <location>
        <begin position="1"/>
        <end position="22"/>
    </location>
</feature>
<evidence type="ECO:0000313" key="3">
    <source>
        <dbReference type="Proteomes" id="UP000530928"/>
    </source>
</evidence>
<keyword evidence="1" id="KW-0732">Signal</keyword>
<evidence type="ECO:0000256" key="1">
    <source>
        <dbReference type="SAM" id="SignalP"/>
    </source>
</evidence>
<dbReference type="EMBL" id="JACDUR010000001">
    <property type="protein sequence ID" value="MBA2889079.1"/>
    <property type="molecule type" value="Genomic_DNA"/>
</dbReference>
<proteinExistence type="predicted"/>
<keyword evidence="3" id="KW-1185">Reference proteome</keyword>